<protein>
    <recommendedName>
        <fullName evidence="4">Gustatory receptor</fullName>
    </recommendedName>
</protein>
<evidence type="ECO:0000313" key="3">
    <source>
        <dbReference type="Proteomes" id="UP001152798"/>
    </source>
</evidence>
<keyword evidence="1" id="KW-0812">Transmembrane</keyword>
<feature type="transmembrane region" description="Helical" evidence="1">
    <location>
        <begin position="459"/>
        <end position="485"/>
    </location>
</feature>
<feature type="transmembrane region" description="Helical" evidence="1">
    <location>
        <begin position="497"/>
        <end position="514"/>
    </location>
</feature>
<dbReference type="Proteomes" id="UP001152798">
    <property type="component" value="Chromosome 3"/>
</dbReference>
<keyword evidence="1" id="KW-1133">Transmembrane helix</keyword>
<organism evidence="2 3">
    <name type="scientific">Nezara viridula</name>
    <name type="common">Southern green stink bug</name>
    <name type="synonym">Cimex viridulus</name>
    <dbReference type="NCBI Taxonomy" id="85310"/>
    <lineage>
        <taxon>Eukaryota</taxon>
        <taxon>Metazoa</taxon>
        <taxon>Ecdysozoa</taxon>
        <taxon>Arthropoda</taxon>
        <taxon>Hexapoda</taxon>
        <taxon>Insecta</taxon>
        <taxon>Pterygota</taxon>
        <taxon>Neoptera</taxon>
        <taxon>Paraneoptera</taxon>
        <taxon>Hemiptera</taxon>
        <taxon>Heteroptera</taxon>
        <taxon>Panheteroptera</taxon>
        <taxon>Pentatomomorpha</taxon>
        <taxon>Pentatomoidea</taxon>
        <taxon>Pentatomidae</taxon>
        <taxon>Pentatominae</taxon>
        <taxon>Nezara</taxon>
    </lineage>
</organism>
<reference evidence="2" key="1">
    <citation type="submission" date="2022-01" db="EMBL/GenBank/DDBJ databases">
        <authorList>
            <person name="King R."/>
        </authorList>
    </citation>
    <scope>NUCLEOTIDE SEQUENCE</scope>
</reference>
<feature type="transmembrane region" description="Helical" evidence="1">
    <location>
        <begin position="265"/>
        <end position="286"/>
    </location>
</feature>
<gene>
    <name evidence="2" type="ORF">NEZAVI_LOCUS5158</name>
</gene>
<sequence length="581" mass="67218">MSVATLNDVFKEVENFTRFQRILGMSSLVYSNGKLKISRSWLIVSFVSISANLVISIYTLRLFRSKLDYNSWYCYLTILYYTAAVFCIVASWIRSNFNVDTLNMFLSRMRTVDLQMLSLGMEIPPTKPSKVTIFIYILMTVAFFIKAPIMPPYMNSIQLLIFYAPYVFIVSIEDNVDRIDSLLRLRFDAIKKHLLECFEMDRKNAVKVLETLVLCHDHLSNASEDVDEYLWIQVTSVLAVFFIASFCDTYSALLLYRNETLPYKGLFLTEIFIWIVVIIAIIWRVCHQFASISTEVYFSSWYCYLKILYYTVSAFCIVVSWIRSNVNVDLLNIALSRMRAADLQMLSIGMEMPISKPSRVTFFLYTMMTIGFFLKIPIMPSFFSCFRLFILYSPYVFIISIEDYIDKIDSLLSLRFDAITKQLLQCFEMDRKNNVKVLETLTLCHDHLCNSSKIVDEYFWVHVTSMLALVFLSSFCEVYAASVLYKDETLANKGVILMEKAVWILIIFTVIWRICHQFASISTEDDISEPVVKPLNDTFCWKSLGFPAGFRSSSQGLVNSAVAAKEHYRVHLCLGLGLRKS</sequence>
<feature type="transmembrane region" description="Helical" evidence="1">
    <location>
        <begin position="229"/>
        <end position="253"/>
    </location>
</feature>
<dbReference type="AlphaFoldDB" id="A0A9P0E6B0"/>
<proteinExistence type="predicted"/>
<feature type="transmembrane region" description="Helical" evidence="1">
    <location>
        <begin position="131"/>
        <end position="149"/>
    </location>
</feature>
<evidence type="ECO:0000256" key="1">
    <source>
        <dbReference type="SAM" id="Phobius"/>
    </source>
</evidence>
<dbReference type="EMBL" id="OV725079">
    <property type="protein sequence ID" value="CAH1394719.1"/>
    <property type="molecule type" value="Genomic_DNA"/>
</dbReference>
<accession>A0A9P0E6B0</accession>
<feature type="transmembrane region" description="Helical" evidence="1">
    <location>
        <begin position="72"/>
        <end position="93"/>
    </location>
</feature>
<keyword evidence="3" id="KW-1185">Reference proteome</keyword>
<keyword evidence="1" id="KW-0472">Membrane</keyword>
<evidence type="ECO:0000313" key="2">
    <source>
        <dbReference type="EMBL" id="CAH1394719.1"/>
    </source>
</evidence>
<feature type="transmembrane region" description="Helical" evidence="1">
    <location>
        <begin position="307"/>
        <end position="324"/>
    </location>
</feature>
<feature type="transmembrane region" description="Helical" evidence="1">
    <location>
        <begin position="40"/>
        <end position="60"/>
    </location>
</feature>
<evidence type="ECO:0008006" key="4">
    <source>
        <dbReference type="Google" id="ProtNLM"/>
    </source>
</evidence>
<name>A0A9P0E6B0_NEZVI</name>